<dbReference type="Pfam" id="PF24874">
    <property type="entry name" value="Piezo_THU9_anchor"/>
    <property type="match status" value="1"/>
</dbReference>
<dbReference type="InterPro" id="IPR027272">
    <property type="entry name" value="Piezo"/>
</dbReference>
<dbReference type="EMBL" id="BAAFST010000008">
    <property type="protein sequence ID" value="GAB1293756.1"/>
    <property type="molecule type" value="Genomic_DNA"/>
</dbReference>
<feature type="transmembrane region" description="Helical" evidence="11">
    <location>
        <begin position="916"/>
        <end position="938"/>
    </location>
</feature>
<feature type="transmembrane region" description="Helical" evidence="11">
    <location>
        <begin position="572"/>
        <end position="591"/>
    </location>
</feature>
<feature type="transmembrane region" description="Helical" evidence="11">
    <location>
        <begin position="407"/>
        <end position="429"/>
    </location>
</feature>
<feature type="domain" description="Piezo TM1-24" evidence="15">
    <location>
        <begin position="198"/>
        <end position="651"/>
    </location>
</feature>
<evidence type="ECO:0000259" key="15">
    <source>
        <dbReference type="Pfam" id="PF24871"/>
    </source>
</evidence>
<evidence type="ECO:0000259" key="12">
    <source>
        <dbReference type="Pfam" id="PF12166"/>
    </source>
</evidence>
<feature type="region of interest" description="Disordered" evidence="10">
    <location>
        <begin position="1750"/>
        <end position="1842"/>
    </location>
</feature>
<reference evidence="17 18" key="1">
    <citation type="submission" date="2024-08" db="EMBL/GenBank/DDBJ databases">
        <title>The draft genome of Apodemus speciosus.</title>
        <authorList>
            <person name="Nabeshima K."/>
            <person name="Suzuki S."/>
            <person name="Onuma M."/>
        </authorList>
    </citation>
    <scope>NUCLEOTIDE SEQUENCE [LARGE SCALE GENOMIC DNA]</scope>
    <source>
        <strain evidence="17">IB14-021</strain>
    </source>
</reference>
<evidence type="ECO:0000256" key="6">
    <source>
        <dbReference type="ARBA" id="ARBA00022989"/>
    </source>
</evidence>
<evidence type="ECO:0000256" key="5">
    <source>
        <dbReference type="ARBA" id="ARBA00022692"/>
    </source>
</evidence>
<keyword evidence="7" id="KW-0406">Ion transport</keyword>
<name>A0ABQ0F3W4_APOSI</name>
<evidence type="ECO:0000259" key="14">
    <source>
        <dbReference type="Pfam" id="PF23188"/>
    </source>
</evidence>
<feature type="compositionally biased region" description="Polar residues" evidence="10">
    <location>
        <begin position="1526"/>
        <end position="1544"/>
    </location>
</feature>
<evidence type="ECO:0000313" key="17">
    <source>
        <dbReference type="EMBL" id="GAB1293756.1"/>
    </source>
</evidence>
<feature type="transmembrane region" description="Helical" evidence="11">
    <location>
        <begin position="2355"/>
        <end position="2378"/>
    </location>
</feature>
<feature type="transmembrane region" description="Helical" evidence="11">
    <location>
        <begin position="2046"/>
        <end position="2065"/>
    </location>
</feature>
<organism evidence="17 18">
    <name type="scientific">Apodemus speciosus</name>
    <name type="common">Large Japanese field mouse</name>
    <dbReference type="NCBI Taxonomy" id="105296"/>
    <lineage>
        <taxon>Eukaryota</taxon>
        <taxon>Metazoa</taxon>
        <taxon>Chordata</taxon>
        <taxon>Craniata</taxon>
        <taxon>Vertebrata</taxon>
        <taxon>Euteleostomi</taxon>
        <taxon>Mammalia</taxon>
        <taxon>Eutheria</taxon>
        <taxon>Euarchontoglires</taxon>
        <taxon>Glires</taxon>
        <taxon>Rodentia</taxon>
        <taxon>Myomorpha</taxon>
        <taxon>Muroidea</taxon>
        <taxon>Muridae</taxon>
        <taxon>Murinae</taxon>
        <taxon>Apodemus</taxon>
    </lineage>
</organism>
<feature type="transmembrane region" description="Helical" evidence="11">
    <location>
        <begin position="1637"/>
        <end position="1656"/>
    </location>
</feature>
<feature type="domain" description="Piezo THU9 and anchor" evidence="16">
    <location>
        <begin position="1871"/>
        <end position="2108"/>
    </location>
</feature>
<evidence type="ECO:0000256" key="7">
    <source>
        <dbReference type="ARBA" id="ARBA00023065"/>
    </source>
</evidence>
<feature type="region of interest" description="Disordered" evidence="10">
    <location>
        <begin position="284"/>
        <end position="324"/>
    </location>
</feature>
<evidence type="ECO:0000259" key="16">
    <source>
        <dbReference type="Pfam" id="PF24874"/>
    </source>
</evidence>
<evidence type="ECO:0000256" key="2">
    <source>
        <dbReference type="ARBA" id="ARBA00007821"/>
    </source>
</evidence>
<feature type="transmembrane region" description="Helical" evidence="11">
    <location>
        <begin position="546"/>
        <end position="565"/>
    </location>
</feature>
<keyword evidence="8 11" id="KW-0472">Membrane</keyword>
<feature type="transmembrane region" description="Helical" evidence="11">
    <location>
        <begin position="460"/>
        <end position="478"/>
    </location>
</feature>
<feature type="transmembrane region" description="Helical" evidence="11">
    <location>
        <begin position="114"/>
        <end position="131"/>
    </location>
</feature>
<feature type="domain" description="Piezo TM25-28" evidence="13">
    <location>
        <begin position="1075"/>
        <end position="1392"/>
    </location>
</feature>
<feature type="transmembrane region" description="Helical" evidence="11">
    <location>
        <begin position="1977"/>
        <end position="1994"/>
    </location>
</feature>
<keyword evidence="18" id="KW-1185">Reference proteome</keyword>
<evidence type="ECO:0000256" key="1">
    <source>
        <dbReference type="ARBA" id="ARBA00004651"/>
    </source>
</evidence>
<sequence>MEPHVLGAGLYWLLLPCTLLAASLSRFNALSLVYLLFLLLLPWLPGPSRHSVPGHTGRLLRALLCLSLLFLVAHLAFQICLHTVPHLDQLLGHNCKGLDLKDIFNTTRLVAPDLGVLVASALCLGLCGRLTRKARQSRRTQEPDDDDIDAVPAAGPQGARALATKRRQWLASRFRVTAYWLLLTSGRMLIIVLLALAACFSAGHLICLYCYQTPFIQDMLLPGSLWARLFGLKNFVDLPNCTSPNALVLNTKHAWPIYVSPGVLLLLYYTATSLLKLHKSCPPELRKETPREDEEQELELDQLEPESQARGATQGEMPMTTEPDIDNCTVHVLTSQSPVRQRPARPRLAELKEMSPLHGLGHLIMDQSYVCALIAMMVWSIMYHSWLTFVLLLWACLIWTVRSRHQLAMLCSPCILLYGLTLCCLRYVWAMELPELPTTLGPVSLHQLGLEHTRYPCLDLGAMLLYLLTFWLLLRQFVKEKLLKRKKATEALLEVTVADTEPTQTQTLLRSLGELVTGIYVKYWIYVCAGMFIVVSFAGRLVVYKIVYMFLFLLCLTLFQVYYTLWRKLLRVFWWLVVAYTMLVLIAVYTFQFQDFPTYWRNLTGFTDEQLGDLGLEQFSVSELFSSILIPGFFLLACILQLHYFHGPFMQLTDLEHVPPPGTRRPRWAHRQDAVSEAPLLQHQEEEEVFRADDRQSVDGPHQAAQVPEGTASKWGLVADRLLDLAASFSAVLTRIQVFVRRLLELHVFKLVALYTVWVALKEVSVMNLLLVVLWAFALPYPRFRPMASCLSTVWTCIIIVCKMLYQLKIVNPHEYSSNCTEPFPNSTNLQPLEIKQSLLYRGPVDPANWFGVRKGYPNLGYIQNHLQILLLLVFEAVVYRRQEHYRRQHQRAPLPAQAVCADGTRQRLDQDLLSCLKYFINFFFYKFGLEICFLMAVNVIGQRMNFMVILHGCWLVAILTRRRREAIARLWPNYCLFLTLFLLYQYLLCLGMPPALCIDYPWRWSKAIPMNSALIKWLYLPDFFRAPNSTNLISDFLLLLCASQQWQVFSAERTEEWRRMAGINTDHLEPLRGEPNPVPNFIHCRSYLDMLKVAVFRYLFWLVLVVVFVAGATRISIFGLGYLLACFYLLLFGTNLLQKDTQAQLVLWDCLILYNVTVIISKNMLSPPSCVFVEQMQSNFCWVIQLFSLVCTVKGYYDPKEMMIRDRDCLLPVEEAGIIWDSICFFFLLLQRRIFLSHYFLHVSADLKATALQASRGFALYNAANLKSINFHRQIEEKSLAQLKRQMKRIRAKQEKYRQSQARRGQLQSTDQEPGPNSPGGSSPPRRQWWRPWLDHATVIHSGDYFLFESDSEEEEEALPEDSRPTAQSAFQMAYQAWVTNAQTVLRQRRERARRDRAEQLASGGDSNPDVEPVDVPEDEMAGHSHVMQRVLSTMQFLWVLGQATVDGLTRWLCTFTKHHRTMSDVLCAERYLLTQELLRGGEVHRGVLDQLYVSEDESTLSGPVETRDGPSTTSSGLGAEEPLSSVTDDTSSPLSTGYNTRSGSEEIVTDAGDLQAGASLHGSQELLANPRTRMRTASELLLDRRMHIPELEEAEQFEARQGRTLRLLRAVYQCVAAHSELLCYFIIILNHMVTASAASLVLPVLVFLWAMLTIPRPSKRFWMTAIVFTEVMVVTKYLFQFGFFPWNSYVVLRRYENKPYFPPRILGLEKTDSYIKYDLVQLMALFFHRSQLLCYGLWDHEEDHVPKDHCRNGEKDQEAEEEAEAKLEAQPETGTGHPEEPASEEPVSAGAPRDHVQGKGSVRSKDGVHDPPENPKPQHTRNISIRFRRRKETSGPKGTAVVDRRAQSFYQPLRRFFHDILHTKYRAATDVYALMFLADIVDIVIIVFGFWAFGRHSAAMDIASSLSDNQVPQAFLFMLLVQFGTMVIDRALYLRKTVLGKLAFQVVLVVAIHLWMFFILPAVTERMFNQNAVAQLWYFVKCIYFALSAYQIRCGYPTRILGNFLTKKYNHVNLFLFQGFRIVPFLVELRAVMDWVWTDTTLSLSNWMCVEDIYANIFIIKCSRETEKKYPQPKGQKKKKIVKYGMGGLIIVFLIAIIWFPLLFMSLIRSVVGVVNQPIDVTVTLKLGGYEPLFTMSAQQPSIVPFTPQAYEELCQQFDPYPLAMQFISQYSPEDIVTAQIEGSSGALWRISPPSREQMKQELYNGTADITLRFTWNFQRDLAKGGIVEYTNEKHTLELAPNSTERRQLAQLLEGRPDQSVVIPHLFPKYIRAPNGPEANPVKQLQPDEEEDYLGVRIQLRREQVGTGAPGEQAGTKASDFLEWWVIEMQDCQADCNLLPMVIFSDKVSPPSLGFLAGYGIVGLYISIVLVVGKFVRGFFSDISHSIMFEELPCVDRILKLCQDIFLVRETRELELEEELYAKLIFLYRSPETMIKWTRERE</sequence>
<keyword evidence="9" id="KW-0407">Ion channel</keyword>
<proteinExistence type="inferred from homology"/>
<feature type="region of interest" description="Disordered" evidence="10">
    <location>
        <begin position="1499"/>
        <end position="1546"/>
    </location>
</feature>
<protein>
    <submittedName>
        <fullName evidence="17">Piezo-type mechanosensitive ion channel component</fullName>
    </submittedName>
</protein>
<evidence type="ECO:0000256" key="4">
    <source>
        <dbReference type="ARBA" id="ARBA00022475"/>
    </source>
</evidence>
<keyword evidence="4" id="KW-1003">Cell membrane</keyword>
<feature type="compositionally biased region" description="Basic and acidic residues" evidence="10">
    <location>
        <begin position="1794"/>
        <end position="1815"/>
    </location>
</feature>
<keyword evidence="3" id="KW-0813">Transport</keyword>
<dbReference type="PANTHER" id="PTHR47049:SF5">
    <property type="entry name" value="PIEZO-TYPE MECHANOSENSITIVE ION CHANNEL COMPONENT"/>
    <property type="match status" value="1"/>
</dbReference>
<feature type="transmembrane region" description="Helical" evidence="11">
    <location>
        <begin position="1944"/>
        <end position="1965"/>
    </location>
</feature>
<dbReference type="InterPro" id="IPR056768">
    <property type="entry name" value="THU_Piezo"/>
</dbReference>
<dbReference type="InterPro" id="IPR056769">
    <property type="entry name" value="Piezo_TM1-24"/>
</dbReference>
<evidence type="ECO:0000313" key="18">
    <source>
        <dbReference type="Proteomes" id="UP001623349"/>
    </source>
</evidence>
<keyword evidence="5 11" id="KW-0812">Transmembrane</keyword>
<evidence type="ECO:0000256" key="11">
    <source>
        <dbReference type="SAM" id="Phobius"/>
    </source>
</evidence>
<dbReference type="Pfam" id="PF15917">
    <property type="entry name" value="Piezo_TM25-28"/>
    <property type="match status" value="1"/>
</dbReference>
<comment type="subcellular location">
    <subcellularLocation>
        <location evidence="1">Cell membrane</location>
        <topology evidence="1">Multi-pass membrane protein</topology>
    </subcellularLocation>
</comment>
<dbReference type="Pfam" id="PF24871">
    <property type="entry name" value="Piezo_TM1-24"/>
    <property type="match status" value="1"/>
</dbReference>
<feature type="domain" description="Piezo transmembrane helical unit" evidence="14">
    <location>
        <begin position="1619"/>
        <end position="1741"/>
    </location>
</feature>
<dbReference type="Pfam" id="PF23188">
    <property type="entry name" value="THU_Piezo1"/>
    <property type="match status" value="1"/>
</dbReference>
<feature type="transmembrane region" description="Helical" evidence="11">
    <location>
        <begin position="752"/>
        <end position="778"/>
    </location>
</feature>
<dbReference type="PANTHER" id="PTHR47049">
    <property type="entry name" value="PIEZO-TYPE MECHANOSENSITIVE ION CHANNEL HOMOLOG"/>
    <property type="match status" value="1"/>
</dbReference>
<dbReference type="InterPro" id="IPR031805">
    <property type="entry name" value="Piezo_TM25-28"/>
</dbReference>
<feature type="compositionally biased region" description="Polar residues" evidence="10">
    <location>
        <begin position="1300"/>
        <end position="1313"/>
    </location>
</feature>
<evidence type="ECO:0000259" key="13">
    <source>
        <dbReference type="Pfam" id="PF15917"/>
    </source>
</evidence>
<evidence type="ECO:0000256" key="8">
    <source>
        <dbReference type="ARBA" id="ARBA00023136"/>
    </source>
</evidence>
<gene>
    <name evidence="17" type="ORF">APTSU1_000898800</name>
</gene>
<feature type="transmembrane region" description="Helical" evidence="11">
    <location>
        <begin position="383"/>
        <end position="400"/>
    </location>
</feature>
<feature type="transmembrane region" description="Helical" evidence="11">
    <location>
        <begin position="1099"/>
        <end position="1132"/>
    </location>
</feature>
<feature type="transmembrane region" description="Helical" evidence="11">
    <location>
        <begin position="975"/>
        <end position="997"/>
    </location>
</feature>
<feature type="transmembrane region" description="Helical" evidence="11">
    <location>
        <begin position="944"/>
        <end position="963"/>
    </location>
</feature>
<comment type="similarity">
    <text evidence="2">Belongs to the PIEZO (TC 1.A.75) family.</text>
</comment>
<feature type="transmembrane region" description="Helical" evidence="11">
    <location>
        <begin position="31"/>
        <end position="47"/>
    </location>
</feature>
<feature type="transmembrane region" description="Helical" evidence="11">
    <location>
        <begin position="2086"/>
        <end position="2110"/>
    </location>
</feature>
<keyword evidence="6 11" id="KW-1133">Transmembrane helix</keyword>
<feature type="region of interest" description="Disordered" evidence="10">
    <location>
        <begin position="1295"/>
        <end position="1329"/>
    </location>
</feature>
<feature type="region of interest" description="Disordered" evidence="10">
    <location>
        <begin position="1390"/>
        <end position="1413"/>
    </location>
</feature>
<dbReference type="InterPro" id="IPR056770">
    <property type="entry name" value="Piezo_THU9_anchor"/>
</dbReference>
<accession>A0ABQ0F3W4</accession>
<comment type="caution">
    <text evidence="17">The sequence shown here is derived from an EMBL/GenBank/DDBJ whole genome shotgun (WGS) entry which is preliminary data.</text>
</comment>
<evidence type="ECO:0000256" key="10">
    <source>
        <dbReference type="SAM" id="MobiDB-lite"/>
    </source>
</evidence>
<dbReference type="Pfam" id="PF12166">
    <property type="entry name" value="Piezo_cap"/>
    <property type="match status" value="1"/>
</dbReference>
<feature type="domain" description="Piezo non-specific cation channel cap" evidence="12">
    <location>
        <begin position="2146"/>
        <end position="2442"/>
    </location>
</feature>
<feature type="transmembrane region" description="Helical" evidence="11">
    <location>
        <begin position="1916"/>
        <end position="1935"/>
    </location>
</feature>
<evidence type="ECO:0000256" key="9">
    <source>
        <dbReference type="ARBA" id="ARBA00023303"/>
    </source>
</evidence>
<feature type="transmembrane region" description="Helical" evidence="11">
    <location>
        <begin position="59"/>
        <end position="84"/>
    </location>
</feature>
<feature type="transmembrane region" description="Helical" evidence="11">
    <location>
        <begin position="1873"/>
        <end position="1896"/>
    </location>
</feature>
<feature type="transmembrane region" description="Helical" evidence="11">
    <location>
        <begin position="523"/>
        <end position="540"/>
    </location>
</feature>
<feature type="transmembrane region" description="Helical" evidence="11">
    <location>
        <begin position="2014"/>
        <end position="2034"/>
    </location>
</feature>
<evidence type="ECO:0000256" key="3">
    <source>
        <dbReference type="ARBA" id="ARBA00022448"/>
    </source>
</evidence>
<feature type="compositionally biased region" description="Acidic residues" evidence="10">
    <location>
        <begin position="291"/>
        <end position="304"/>
    </location>
</feature>
<feature type="transmembrane region" description="Helical" evidence="11">
    <location>
        <begin position="624"/>
        <end position="645"/>
    </location>
</feature>
<feature type="transmembrane region" description="Helical" evidence="11">
    <location>
        <begin position="790"/>
        <end position="808"/>
    </location>
</feature>
<dbReference type="InterPro" id="IPR031334">
    <property type="entry name" value="Piezo_cap_dom"/>
</dbReference>
<dbReference type="Proteomes" id="UP001623349">
    <property type="component" value="Unassembled WGS sequence"/>
</dbReference>